<reference evidence="2" key="1">
    <citation type="submission" date="2017-09" db="EMBL/GenBank/DDBJ databases">
        <title>Bacterial strain isolated from the female urinary microbiota.</title>
        <authorList>
            <person name="Thomas-White K."/>
            <person name="Kumar N."/>
            <person name="Forster S."/>
            <person name="Putonti C."/>
            <person name="Lawley T."/>
            <person name="Wolfe A.J."/>
        </authorList>
    </citation>
    <scope>NUCLEOTIDE SEQUENCE [LARGE SCALE GENOMIC DNA]</scope>
    <source>
        <strain evidence="2">UMB0959</strain>
    </source>
</reference>
<proteinExistence type="predicted"/>
<organism evidence="1 2">
    <name type="scientific">Nosocomiicoccus massiliensis</name>
    <dbReference type="NCBI Taxonomy" id="1232430"/>
    <lineage>
        <taxon>Bacteria</taxon>
        <taxon>Bacillati</taxon>
        <taxon>Bacillota</taxon>
        <taxon>Bacilli</taxon>
        <taxon>Bacillales</taxon>
        <taxon>Staphylococcaceae</taxon>
        <taxon>Nosocomiicoccus</taxon>
    </lineage>
</organism>
<keyword evidence="2" id="KW-1185">Reference proteome</keyword>
<dbReference type="SUPFAM" id="SSF54909">
    <property type="entry name" value="Dimeric alpha+beta barrel"/>
    <property type="match status" value="1"/>
</dbReference>
<accession>A0AAF0YJ13</accession>
<dbReference type="RefSeq" id="WP_102167438.1">
    <property type="nucleotide sequence ID" value="NZ_CP136964.1"/>
</dbReference>
<reference evidence="1 2" key="2">
    <citation type="submission" date="2023-10" db="EMBL/GenBank/DDBJ databases">
        <authorList>
            <person name="Choi B."/>
        </authorList>
    </citation>
    <scope>NUCLEOTIDE SEQUENCE [LARGE SCALE GENOMIC DNA]</scope>
    <source>
        <strain evidence="1 2">UMB0959</strain>
    </source>
</reference>
<sequence length="175" mass="20410">MYFHKTNGTVDYLESLKEKYPNAHLQANPNTGILYYEDNEAKSEFETEQSYEIVDSKGDLSEDHPTYAVHIPAYGLGKSTIISHLSDFRSELDNVKGVKSYRIARKLDQDSYLVIVTFTSIDAYHDFKETDTFKNYLTQDVLKKFQNEESMFQDFATSQLYFTVKEVEQDEEDEF</sequence>
<dbReference type="AlphaFoldDB" id="A0AAF0YJ13"/>
<dbReference type="KEGG" id="nmy:CJ229_003390"/>
<evidence type="ECO:0000313" key="2">
    <source>
        <dbReference type="Proteomes" id="UP000243626"/>
    </source>
</evidence>
<evidence type="ECO:0008006" key="3">
    <source>
        <dbReference type="Google" id="ProtNLM"/>
    </source>
</evidence>
<dbReference type="Gene3D" id="3.30.70.100">
    <property type="match status" value="1"/>
</dbReference>
<dbReference type="InterPro" id="IPR011008">
    <property type="entry name" value="Dimeric_a/b-barrel"/>
</dbReference>
<gene>
    <name evidence="1" type="ORF">CJ229_003390</name>
</gene>
<dbReference type="EMBL" id="CP136964">
    <property type="protein sequence ID" value="WOS96793.1"/>
    <property type="molecule type" value="Genomic_DNA"/>
</dbReference>
<protein>
    <recommendedName>
        <fullName evidence="3">Signal transduction protein TRAP</fullName>
    </recommendedName>
</protein>
<dbReference type="Proteomes" id="UP000243626">
    <property type="component" value="Chromosome"/>
</dbReference>
<name>A0AAF0YJ13_9STAP</name>
<evidence type="ECO:0000313" key="1">
    <source>
        <dbReference type="EMBL" id="WOS96793.1"/>
    </source>
</evidence>